<comment type="caution">
    <text evidence="3">The sequence shown here is derived from an EMBL/GenBank/DDBJ whole genome shotgun (WGS) entry which is preliminary data.</text>
</comment>
<dbReference type="STRING" id="188477.A0A3S1HKD9"/>
<evidence type="ECO:0000259" key="2">
    <source>
        <dbReference type="Pfam" id="PF00144"/>
    </source>
</evidence>
<dbReference type="InterPro" id="IPR001466">
    <property type="entry name" value="Beta-lactam-related"/>
</dbReference>
<feature type="chain" id="PRO_5018722388" description="Beta-lactamase-related domain-containing protein" evidence="1">
    <location>
        <begin position="25"/>
        <end position="512"/>
    </location>
</feature>
<protein>
    <recommendedName>
        <fullName evidence="2">Beta-lactamase-related domain-containing protein</fullName>
    </recommendedName>
</protein>
<dbReference type="OrthoDB" id="5946976at2759"/>
<gene>
    <name evidence="3" type="ORF">EGW08_010934</name>
</gene>
<organism evidence="3 4">
    <name type="scientific">Elysia chlorotica</name>
    <name type="common">Eastern emerald elysia</name>
    <name type="synonym">Sea slug</name>
    <dbReference type="NCBI Taxonomy" id="188477"/>
    <lineage>
        <taxon>Eukaryota</taxon>
        <taxon>Metazoa</taxon>
        <taxon>Spiralia</taxon>
        <taxon>Lophotrochozoa</taxon>
        <taxon>Mollusca</taxon>
        <taxon>Gastropoda</taxon>
        <taxon>Heterobranchia</taxon>
        <taxon>Euthyneura</taxon>
        <taxon>Panpulmonata</taxon>
        <taxon>Sacoglossa</taxon>
        <taxon>Placobranchoidea</taxon>
        <taxon>Plakobranchidae</taxon>
        <taxon>Elysia</taxon>
    </lineage>
</organism>
<dbReference type="Pfam" id="PF00144">
    <property type="entry name" value="Beta-lactamase"/>
    <property type="match status" value="2"/>
</dbReference>
<evidence type="ECO:0000256" key="1">
    <source>
        <dbReference type="SAM" id="SignalP"/>
    </source>
</evidence>
<evidence type="ECO:0000313" key="4">
    <source>
        <dbReference type="Proteomes" id="UP000271974"/>
    </source>
</evidence>
<feature type="domain" description="Beta-lactamase-related" evidence="2">
    <location>
        <begin position="43"/>
        <end position="100"/>
    </location>
</feature>
<dbReference type="InterPro" id="IPR012338">
    <property type="entry name" value="Beta-lactam/transpept-like"/>
</dbReference>
<reference evidence="3 4" key="1">
    <citation type="submission" date="2019-01" db="EMBL/GenBank/DDBJ databases">
        <title>A draft genome assembly of the solar-powered sea slug Elysia chlorotica.</title>
        <authorList>
            <person name="Cai H."/>
            <person name="Li Q."/>
            <person name="Fang X."/>
            <person name="Li J."/>
            <person name="Curtis N.E."/>
            <person name="Altenburger A."/>
            <person name="Shibata T."/>
            <person name="Feng M."/>
            <person name="Maeda T."/>
            <person name="Schwartz J.A."/>
            <person name="Shigenobu S."/>
            <person name="Lundholm N."/>
            <person name="Nishiyama T."/>
            <person name="Yang H."/>
            <person name="Hasebe M."/>
            <person name="Li S."/>
            <person name="Pierce S.K."/>
            <person name="Wang J."/>
        </authorList>
    </citation>
    <scope>NUCLEOTIDE SEQUENCE [LARGE SCALE GENOMIC DNA]</scope>
    <source>
        <strain evidence="3">EC2010</strain>
        <tissue evidence="3">Whole organism of an adult</tissue>
    </source>
</reference>
<dbReference type="EMBL" id="RQTK01000345">
    <property type="protein sequence ID" value="RUS81292.1"/>
    <property type="molecule type" value="Genomic_DNA"/>
</dbReference>
<name>A0A3S1HKD9_ELYCH</name>
<dbReference type="PANTHER" id="PTHR46825">
    <property type="entry name" value="D-ALANYL-D-ALANINE-CARBOXYPEPTIDASE/ENDOPEPTIDASE AMPH"/>
    <property type="match status" value="1"/>
</dbReference>
<dbReference type="AlphaFoldDB" id="A0A3S1HKD9"/>
<accession>A0A3S1HKD9</accession>
<sequence>MFRWSRWFYVVAVLYCCTFKVTTAQFDAAEVVKVIEQTMNCYNNKPGLMVSVVKEGKTIFSRGFGVRNIETKEPVTPDTRFGIASVSKSFAATLLVKLLYEKTKRLPLLPTNDQFRVKHIYSNLIYGLITYIAEVIGEDTWENLLTSHLLRPLGMDSTTFATTADLKTLPNLATGYNEFRDEIYPVHTEFSRKWGLLAGSGAVMSTANDMAKWMNFHLSKGRDGNGKRVMDEAHVDEVHKARILTSNTRSVELRKPEFPIMATQNVYAHGFRKGYYRGHERLVHSGSTLGYKALMNLFPEQQIAVFTALTGTDSNYVYRTPLHYFLADLAMGVSDPWLNASTICSFPEPWRRASKSSPVKLDASRRPALNYSLFEGTYHNKAYGFLHVRYNESLETLQLNYGWGSWQMFYTPSSSSEDSTHRFYGKGIDITDLYVYPMYFIQQSKDNEDVIVGLRATAFESALPPVFEKLGVQTNGTKSAQDSAKDSATRCCINTHIILLVVLIGAHLESIV</sequence>
<keyword evidence="1" id="KW-0732">Signal</keyword>
<feature type="signal peptide" evidence="1">
    <location>
        <begin position="1"/>
        <end position="24"/>
    </location>
</feature>
<dbReference type="Proteomes" id="UP000271974">
    <property type="component" value="Unassembled WGS sequence"/>
</dbReference>
<dbReference type="SUPFAM" id="SSF56601">
    <property type="entry name" value="beta-lactamase/transpeptidase-like"/>
    <property type="match status" value="1"/>
</dbReference>
<proteinExistence type="predicted"/>
<dbReference type="InterPro" id="IPR050491">
    <property type="entry name" value="AmpC-like"/>
</dbReference>
<feature type="domain" description="Beta-lactamase-related" evidence="2">
    <location>
        <begin position="110"/>
        <end position="314"/>
    </location>
</feature>
<dbReference type="Gene3D" id="3.40.710.10">
    <property type="entry name" value="DD-peptidase/beta-lactamase superfamily"/>
    <property type="match status" value="2"/>
</dbReference>
<keyword evidence="4" id="KW-1185">Reference proteome</keyword>
<dbReference type="PANTHER" id="PTHR46825:SF15">
    <property type="entry name" value="BETA-LACTAMASE-RELATED DOMAIN-CONTAINING PROTEIN"/>
    <property type="match status" value="1"/>
</dbReference>
<evidence type="ECO:0000313" key="3">
    <source>
        <dbReference type="EMBL" id="RUS81292.1"/>
    </source>
</evidence>